<dbReference type="InterPro" id="IPR006978">
    <property type="entry name" value="Nre_N"/>
</dbReference>
<dbReference type="AlphaFoldDB" id="A0A7C4NNG4"/>
<dbReference type="GO" id="GO:0006281">
    <property type="term" value="P:DNA repair"/>
    <property type="evidence" value="ECO:0007669"/>
    <property type="project" value="UniProtKB-UniRule"/>
</dbReference>
<feature type="domain" description="Archaeal Nre C-terminal" evidence="3">
    <location>
        <begin position="267"/>
        <end position="377"/>
    </location>
</feature>
<name>A0A7C4NNG4_STAMA</name>
<dbReference type="HAMAP" id="MF_02096">
    <property type="entry name" value="Nre"/>
    <property type="match status" value="1"/>
</dbReference>
<organism evidence="4">
    <name type="scientific">Staphylothermus marinus</name>
    <dbReference type="NCBI Taxonomy" id="2280"/>
    <lineage>
        <taxon>Archaea</taxon>
        <taxon>Thermoproteota</taxon>
        <taxon>Thermoprotei</taxon>
        <taxon>Desulfurococcales</taxon>
        <taxon>Desulfurococcaceae</taxon>
        <taxon>Staphylothermus</taxon>
    </lineage>
</organism>
<dbReference type="InterPro" id="IPR006979">
    <property type="entry name" value="Nre_C"/>
</dbReference>
<comment type="similarity">
    <text evidence="1">Belongs to the Nre family.</text>
</comment>
<evidence type="ECO:0000259" key="2">
    <source>
        <dbReference type="Pfam" id="PF04894"/>
    </source>
</evidence>
<dbReference type="InterPro" id="IPR033167">
    <property type="entry name" value="Nre"/>
</dbReference>
<sequence>MLRIGNITEQRELYGSSPPSVFAGRAGYPFINIGPSTPLTVGDTSLYDMPEKWIDLGLEDIISFRMSMVTGIKRVRIDNLKDPFIDRIHELAISIKPVDVEIKLAKPPKPFLKLYEHEPPQGPRSVLESFKITSNPRVLRVVDRVYNDPNIKARDAIIMLYFNGIPISSIQRMLSVGALGRFVDRKIVPTRWSITAVDYTVSNKLIEEIREYPVMSGYRMFVRKHYDNLFIAILGEGKWSFEWMEAWYPGSTWNPGSDNVIIEGDYEGFHGRRSYPSIGGCYYACRLAVAEYLVRERRQCNAIVLREIYPGFNIPIGVWFVRENVRKMFREQPVIITNKFSEIIEIFDQYSRIGFRKWLMNSRLLRRIVFNESLTRFLEKYKE</sequence>
<evidence type="ECO:0000259" key="3">
    <source>
        <dbReference type="Pfam" id="PF04895"/>
    </source>
</evidence>
<feature type="domain" description="Archaeal Nre N-terminal" evidence="2">
    <location>
        <begin position="8"/>
        <end position="254"/>
    </location>
</feature>
<comment type="caution">
    <text evidence="4">The sequence shown here is derived from an EMBL/GenBank/DDBJ whole genome shotgun (WGS) entry which is preliminary data.</text>
</comment>
<dbReference type="Pfam" id="PF04895">
    <property type="entry name" value="Nre_C"/>
    <property type="match status" value="1"/>
</dbReference>
<dbReference type="Pfam" id="PF04894">
    <property type="entry name" value="Nre_N"/>
    <property type="match status" value="1"/>
</dbReference>
<comment type="function">
    <text evidence="1">Involved in DNA damage repair.</text>
</comment>
<evidence type="ECO:0000256" key="1">
    <source>
        <dbReference type="HAMAP-Rule" id="MF_02096"/>
    </source>
</evidence>
<proteinExistence type="inferred from homology"/>
<gene>
    <name evidence="4" type="ORF">ENU20_04050</name>
</gene>
<dbReference type="PANTHER" id="PTHR38136">
    <property type="entry name" value="DNA REPAIR PROTEIN"/>
    <property type="match status" value="1"/>
</dbReference>
<dbReference type="PANTHER" id="PTHR38136:SF2">
    <property type="entry name" value="DNA REPAIR PROTEIN"/>
    <property type="match status" value="1"/>
</dbReference>
<reference evidence="4" key="1">
    <citation type="journal article" date="2020" name="mSystems">
        <title>Genome- and Community-Level Interaction Insights into Carbon Utilization and Element Cycling Functions of Hydrothermarchaeota in Hydrothermal Sediment.</title>
        <authorList>
            <person name="Zhou Z."/>
            <person name="Liu Y."/>
            <person name="Xu W."/>
            <person name="Pan J."/>
            <person name="Luo Z.H."/>
            <person name="Li M."/>
        </authorList>
    </citation>
    <scope>NUCLEOTIDE SEQUENCE [LARGE SCALE GENOMIC DNA]</scope>
    <source>
        <strain evidence="4">SpSt-648</strain>
    </source>
</reference>
<keyword evidence="1" id="KW-0234">DNA repair</keyword>
<dbReference type="EMBL" id="DTBP01000027">
    <property type="protein sequence ID" value="HGQ74231.1"/>
    <property type="molecule type" value="Genomic_DNA"/>
</dbReference>
<keyword evidence="1" id="KW-0227">DNA damage</keyword>
<comment type="caution">
    <text evidence="1">Lacks conserved residue(s) required for the propagation of feature annotation.</text>
</comment>
<evidence type="ECO:0000313" key="4">
    <source>
        <dbReference type="EMBL" id="HGQ74231.1"/>
    </source>
</evidence>
<protein>
    <recommendedName>
        <fullName evidence="1">DNA repair protein</fullName>
    </recommendedName>
</protein>
<accession>A0A7C4NNG4</accession>